<evidence type="ECO:0000313" key="4">
    <source>
        <dbReference type="Proteomes" id="UP001151760"/>
    </source>
</evidence>
<accession>A0ABQ5IZW7</accession>
<evidence type="ECO:0000313" key="3">
    <source>
        <dbReference type="EMBL" id="GJU04499.1"/>
    </source>
</evidence>
<gene>
    <name evidence="3" type="ORF">Tco_1120929</name>
</gene>
<protein>
    <submittedName>
        <fullName evidence="3">Uncharacterized protein</fullName>
    </submittedName>
</protein>
<reference evidence="3" key="2">
    <citation type="submission" date="2022-01" db="EMBL/GenBank/DDBJ databases">
        <authorList>
            <person name="Yamashiro T."/>
            <person name="Shiraishi A."/>
            <person name="Satake H."/>
            <person name="Nakayama K."/>
        </authorList>
    </citation>
    <scope>NUCLEOTIDE SEQUENCE</scope>
</reference>
<comment type="caution">
    <text evidence="3">The sequence shown here is derived from an EMBL/GenBank/DDBJ whole genome shotgun (WGS) entry which is preliminary data.</text>
</comment>
<keyword evidence="1" id="KW-0175">Coiled coil</keyword>
<keyword evidence="4" id="KW-1185">Reference proteome</keyword>
<organism evidence="3 4">
    <name type="scientific">Tanacetum coccineum</name>
    <dbReference type="NCBI Taxonomy" id="301880"/>
    <lineage>
        <taxon>Eukaryota</taxon>
        <taxon>Viridiplantae</taxon>
        <taxon>Streptophyta</taxon>
        <taxon>Embryophyta</taxon>
        <taxon>Tracheophyta</taxon>
        <taxon>Spermatophyta</taxon>
        <taxon>Magnoliopsida</taxon>
        <taxon>eudicotyledons</taxon>
        <taxon>Gunneridae</taxon>
        <taxon>Pentapetalae</taxon>
        <taxon>asterids</taxon>
        <taxon>campanulids</taxon>
        <taxon>Asterales</taxon>
        <taxon>Asteraceae</taxon>
        <taxon>Asteroideae</taxon>
        <taxon>Anthemideae</taxon>
        <taxon>Anthemidinae</taxon>
        <taxon>Tanacetum</taxon>
    </lineage>
</organism>
<name>A0ABQ5IZW7_9ASTR</name>
<feature type="coiled-coil region" evidence="1">
    <location>
        <begin position="5"/>
        <end position="48"/>
    </location>
</feature>
<reference evidence="3" key="1">
    <citation type="journal article" date="2022" name="Int. J. Mol. Sci.">
        <title>Draft Genome of Tanacetum Coccineum: Genomic Comparison of Closely Related Tanacetum-Family Plants.</title>
        <authorList>
            <person name="Yamashiro T."/>
            <person name="Shiraishi A."/>
            <person name="Nakayama K."/>
            <person name="Satake H."/>
        </authorList>
    </citation>
    <scope>NUCLEOTIDE SEQUENCE</scope>
</reference>
<sequence length="156" mass="17317">MKGECVVIKEKENAMEKECDELNAKCKVAVLEGEKSKLEGVKTQLRQETKDVKHDQRRLTSFIVFYGRCAALEEVSKMKEPFDLEKVKVTANPLDPIETLLSKKPQTLRCPTPSKTSAPSQVATHYVAPSKVSASLQQVTPSQAPLTKHVSPPREA</sequence>
<dbReference type="EMBL" id="BQNB010021254">
    <property type="protein sequence ID" value="GJU04499.1"/>
    <property type="molecule type" value="Genomic_DNA"/>
</dbReference>
<feature type="region of interest" description="Disordered" evidence="2">
    <location>
        <begin position="133"/>
        <end position="156"/>
    </location>
</feature>
<dbReference type="Proteomes" id="UP001151760">
    <property type="component" value="Unassembled WGS sequence"/>
</dbReference>
<proteinExistence type="predicted"/>
<evidence type="ECO:0000256" key="2">
    <source>
        <dbReference type="SAM" id="MobiDB-lite"/>
    </source>
</evidence>
<evidence type="ECO:0000256" key="1">
    <source>
        <dbReference type="SAM" id="Coils"/>
    </source>
</evidence>
<feature type="compositionally biased region" description="Polar residues" evidence="2">
    <location>
        <begin position="133"/>
        <end position="145"/>
    </location>
</feature>